<dbReference type="KEGG" id="trs:Terro_0275"/>
<keyword evidence="1" id="KW-0812">Transmembrane</keyword>
<keyword evidence="3" id="KW-1185">Reference proteome</keyword>
<dbReference type="OrthoDB" id="7494838at2"/>
<evidence type="ECO:0000313" key="2">
    <source>
        <dbReference type="EMBL" id="AFL86624.1"/>
    </source>
</evidence>
<keyword evidence="1" id="KW-1133">Transmembrane helix</keyword>
<feature type="transmembrane region" description="Helical" evidence="1">
    <location>
        <begin position="213"/>
        <end position="234"/>
    </location>
</feature>
<dbReference type="InterPro" id="IPR036259">
    <property type="entry name" value="MFS_trans_sf"/>
</dbReference>
<keyword evidence="1" id="KW-0472">Membrane</keyword>
<dbReference type="STRING" id="926566.Terro_0275"/>
<sequence>MDRAKKLPPIFLLGLTNSTYGMCGSFACVVLPEMLAAQGVSGGRIGAIVAWILLALVWSFFLSPMLDVRFSRRSYALACAVVASGGVALTVMHHGNPLFAEAVMVVSYAAASLLQAAVGGWMGSLIPKKDEAKLGAWFAIGNTGAGGVMILLGGDLVFRLRPAAAAAALAGMMMLPTLIYLIVPAPGPDRRLASESFRQFFAEIFALLRRRTVLIVLVLLFMPAASFALCNILAGVGGDFHASPSLINFSCGIGLMLAGLAGSLAVPVIARRLPLKWLYLAIGVVGAIFTVGVWALPRLPWVFAVAMIGENVFQAAAFSVEAGIAFESIGRDNPLASTQFSLLMAASGLPITYMGLIDSHIYDLHGLNGAMLADAGISVAVCVALGAWLVWLRGRSRTIA</sequence>
<protein>
    <submittedName>
        <fullName evidence="2">Uncharacterized protein</fullName>
    </submittedName>
</protein>
<dbReference type="Proteomes" id="UP000006056">
    <property type="component" value="Chromosome"/>
</dbReference>
<feature type="transmembrane region" description="Helical" evidence="1">
    <location>
        <begin position="43"/>
        <end position="62"/>
    </location>
</feature>
<feature type="transmembrane region" description="Helical" evidence="1">
    <location>
        <begin position="164"/>
        <end position="183"/>
    </location>
</feature>
<evidence type="ECO:0000256" key="1">
    <source>
        <dbReference type="SAM" id="Phobius"/>
    </source>
</evidence>
<dbReference type="HOGENOM" id="CLU_685000_0_0_0"/>
<dbReference type="RefSeq" id="WP_014784193.1">
    <property type="nucleotide sequence ID" value="NC_018014.1"/>
</dbReference>
<gene>
    <name evidence="2" type="ordered locus">Terro_0275</name>
</gene>
<feature type="transmembrane region" description="Helical" evidence="1">
    <location>
        <begin position="74"/>
        <end position="92"/>
    </location>
</feature>
<dbReference type="EMBL" id="CP003379">
    <property type="protein sequence ID" value="AFL86624.1"/>
    <property type="molecule type" value="Genomic_DNA"/>
</dbReference>
<dbReference type="AlphaFoldDB" id="I3ZBK6"/>
<feature type="transmembrane region" description="Helical" evidence="1">
    <location>
        <begin position="369"/>
        <end position="392"/>
    </location>
</feature>
<organism evidence="2 3">
    <name type="scientific">Terriglobus roseus (strain DSM 18391 / NRRL B-41598 / KBS 63)</name>
    <dbReference type="NCBI Taxonomy" id="926566"/>
    <lineage>
        <taxon>Bacteria</taxon>
        <taxon>Pseudomonadati</taxon>
        <taxon>Acidobacteriota</taxon>
        <taxon>Terriglobia</taxon>
        <taxon>Terriglobales</taxon>
        <taxon>Acidobacteriaceae</taxon>
        <taxon>Terriglobus</taxon>
    </lineage>
</organism>
<evidence type="ECO:0000313" key="3">
    <source>
        <dbReference type="Proteomes" id="UP000006056"/>
    </source>
</evidence>
<name>I3ZBK6_TERRK</name>
<feature type="transmembrane region" description="Helical" evidence="1">
    <location>
        <begin position="302"/>
        <end position="326"/>
    </location>
</feature>
<accession>I3ZBK6</accession>
<dbReference type="Gene3D" id="1.20.1250.20">
    <property type="entry name" value="MFS general substrate transporter like domains"/>
    <property type="match status" value="1"/>
</dbReference>
<feature type="transmembrane region" description="Helical" evidence="1">
    <location>
        <begin position="246"/>
        <end position="270"/>
    </location>
</feature>
<feature type="transmembrane region" description="Helical" evidence="1">
    <location>
        <begin position="98"/>
        <end position="122"/>
    </location>
</feature>
<feature type="transmembrane region" description="Helical" evidence="1">
    <location>
        <begin position="338"/>
        <end position="357"/>
    </location>
</feature>
<reference evidence="2 3" key="1">
    <citation type="submission" date="2012-06" db="EMBL/GenBank/DDBJ databases">
        <title>Complete genome of Terriglobus roseus DSM 18391.</title>
        <authorList>
            <consortium name="US DOE Joint Genome Institute (JGI-PGF)"/>
            <person name="Lucas S."/>
            <person name="Copeland A."/>
            <person name="Lapidus A."/>
            <person name="Glavina del Rio T."/>
            <person name="Dalin E."/>
            <person name="Tice H."/>
            <person name="Bruce D."/>
            <person name="Goodwin L."/>
            <person name="Pitluck S."/>
            <person name="Peters L."/>
            <person name="Mikhailova N."/>
            <person name="Munk A.C.C."/>
            <person name="Kyrpides N."/>
            <person name="Mavromatis K."/>
            <person name="Ivanova N."/>
            <person name="Brettin T."/>
            <person name="Detter J.C."/>
            <person name="Han C."/>
            <person name="Larimer F."/>
            <person name="Land M."/>
            <person name="Hauser L."/>
            <person name="Markowitz V."/>
            <person name="Cheng J.-F."/>
            <person name="Hugenholtz P."/>
            <person name="Woyke T."/>
            <person name="Wu D."/>
            <person name="Brambilla E."/>
            <person name="Klenk H.-P."/>
            <person name="Eisen J.A."/>
        </authorList>
    </citation>
    <scope>NUCLEOTIDE SEQUENCE [LARGE SCALE GENOMIC DNA]</scope>
    <source>
        <strain evidence="3">DSM 18391 / NRRL B-41598 / KBS 63</strain>
    </source>
</reference>
<dbReference type="SUPFAM" id="SSF103473">
    <property type="entry name" value="MFS general substrate transporter"/>
    <property type="match status" value="1"/>
</dbReference>
<dbReference type="PROSITE" id="PS51257">
    <property type="entry name" value="PROKAR_LIPOPROTEIN"/>
    <property type="match status" value="1"/>
</dbReference>
<dbReference type="eggNOG" id="COG2211">
    <property type="taxonomic scope" value="Bacteria"/>
</dbReference>
<feature type="transmembrane region" description="Helical" evidence="1">
    <location>
        <begin position="277"/>
        <end position="296"/>
    </location>
</feature>
<feature type="transmembrane region" description="Helical" evidence="1">
    <location>
        <begin position="134"/>
        <end position="152"/>
    </location>
</feature>
<proteinExistence type="predicted"/>